<name>A0AA37SXA0_9BACT</name>
<dbReference type="EMBL" id="BSOH01000027">
    <property type="protein sequence ID" value="GLR19415.1"/>
    <property type="molecule type" value="Genomic_DNA"/>
</dbReference>
<dbReference type="PRINTS" id="PR01021">
    <property type="entry name" value="OMPADOMAIN"/>
</dbReference>
<dbReference type="InterPro" id="IPR050330">
    <property type="entry name" value="Bact_OuterMem_StrucFunc"/>
</dbReference>
<dbReference type="GO" id="GO:0009279">
    <property type="term" value="C:cell outer membrane"/>
    <property type="evidence" value="ECO:0007669"/>
    <property type="project" value="UniProtKB-SubCell"/>
</dbReference>
<dbReference type="AlphaFoldDB" id="A0AA37SXA0"/>
<dbReference type="InterPro" id="IPR006664">
    <property type="entry name" value="OMP_bac"/>
</dbReference>
<dbReference type="Gene3D" id="3.30.1330.60">
    <property type="entry name" value="OmpA-like domain"/>
    <property type="match status" value="1"/>
</dbReference>
<proteinExistence type="predicted"/>
<evidence type="ECO:0000256" key="4">
    <source>
        <dbReference type="PROSITE-ProRule" id="PRU00473"/>
    </source>
</evidence>
<reference evidence="7" key="2">
    <citation type="submission" date="2023-01" db="EMBL/GenBank/DDBJ databases">
        <title>Draft genome sequence of Portibacter lacus strain NBRC 108769.</title>
        <authorList>
            <person name="Sun Q."/>
            <person name="Mori K."/>
        </authorList>
    </citation>
    <scope>NUCLEOTIDE SEQUENCE</scope>
    <source>
        <strain evidence="7">NBRC 108769</strain>
    </source>
</reference>
<dbReference type="PANTHER" id="PTHR30329">
    <property type="entry name" value="STATOR ELEMENT OF FLAGELLAR MOTOR COMPLEX"/>
    <property type="match status" value="1"/>
</dbReference>
<comment type="caution">
    <text evidence="7">The sequence shown here is derived from an EMBL/GenBank/DDBJ whole genome shotgun (WGS) entry which is preliminary data.</text>
</comment>
<feature type="region of interest" description="Disordered" evidence="5">
    <location>
        <begin position="191"/>
        <end position="218"/>
    </location>
</feature>
<evidence type="ECO:0000259" key="6">
    <source>
        <dbReference type="PROSITE" id="PS51123"/>
    </source>
</evidence>
<comment type="subcellular location">
    <subcellularLocation>
        <location evidence="1">Cell outer membrane</location>
    </subcellularLocation>
</comment>
<evidence type="ECO:0000256" key="1">
    <source>
        <dbReference type="ARBA" id="ARBA00004442"/>
    </source>
</evidence>
<dbReference type="SUPFAM" id="SSF103088">
    <property type="entry name" value="OmpA-like"/>
    <property type="match status" value="1"/>
</dbReference>
<evidence type="ECO:0000256" key="3">
    <source>
        <dbReference type="ARBA" id="ARBA00023237"/>
    </source>
</evidence>
<keyword evidence="2 4" id="KW-0472">Membrane</keyword>
<evidence type="ECO:0000256" key="5">
    <source>
        <dbReference type="SAM" id="MobiDB-lite"/>
    </source>
</evidence>
<sequence>MRYLAVIAWIILGILYYWLWNNSNSSCCGAKGISSTDNIESTIGAQDDKVLSAAEIAAKNKADEETERLKAEKMAADKIQADEKATKAIEDAAKTNAVTSVKSTDAAGKNKLTFYFPYNSSNSLYSSETEADLDDIVKSIKSSGKKVIISGHTDDRGNDESNKNLGKWRAEEVKKKLVSKGLKSSQIVTRSYGEEQPVASNATSSGRQKNRRVELIID</sequence>
<feature type="compositionally biased region" description="Polar residues" evidence="5">
    <location>
        <begin position="198"/>
        <end position="207"/>
    </location>
</feature>
<evidence type="ECO:0000313" key="7">
    <source>
        <dbReference type="EMBL" id="GLR19415.1"/>
    </source>
</evidence>
<feature type="domain" description="OmpA-like" evidence="6">
    <location>
        <begin position="103"/>
        <end position="218"/>
    </location>
</feature>
<keyword evidence="3" id="KW-0998">Cell outer membrane</keyword>
<dbReference type="PROSITE" id="PS51123">
    <property type="entry name" value="OMPA_2"/>
    <property type="match status" value="1"/>
</dbReference>
<dbReference type="Proteomes" id="UP001156666">
    <property type="component" value="Unassembled WGS sequence"/>
</dbReference>
<keyword evidence="8" id="KW-1185">Reference proteome</keyword>
<dbReference type="Pfam" id="PF00691">
    <property type="entry name" value="OmpA"/>
    <property type="match status" value="1"/>
</dbReference>
<reference evidence="7" key="1">
    <citation type="journal article" date="2014" name="Int. J. Syst. Evol. Microbiol.">
        <title>Complete genome sequence of Corynebacterium casei LMG S-19264T (=DSM 44701T), isolated from a smear-ripened cheese.</title>
        <authorList>
            <consortium name="US DOE Joint Genome Institute (JGI-PGF)"/>
            <person name="Walter F."/>
            <person name="Albersmeier A."/>
            <person name="Kalinowski J."/>
            <person name="Ruckert C."/>
        </authorList>
    </citation>
    <scope>NUCLEOTIDE SEQUENCE</scope>
    <source>
        <strain evidence="7">NBRC 108769</strain>
    </source>
</reference>
<dbReference type="CDD" id="cd07185">
    <property type="entry name" value="OmpA_C-like"/>
    <property type="match status" value="1"/>
</dbReference>
<gene>
    <name evidence="7" type="ORF">GCM10007940_40310</name>
</gene>
<protein>
    <recommendedName>
        <fullName evidence="6">OmpA-like domain-containing protein</fullName>
    </recommendedName>
</protein>
<organism evidence="7 8">
    <name type="scientific">Portibacter lacus</name>
    <dbReference type="NCBI Taxonomy" id="1099794"/>
    <lineage>
        <taxon>Bacteria</taxon>
        <taxon>Pseudomonadati</taxon>
        <taxon>Bacteroidota</taxon>
        <taxon>Saprospiria</taxon>
        <taxon>Saprospirales</taxon>
        <taxon>Haliscomenobacteraceae</taxon>
        <taxon>Portibacter</taxon>
    </lineage>
</organism>
<dbReference type="InterPro" id="IPR006665">
    <property type="entry name" value="OmpA-like"/>
</dbReference>
<dbReference type="RefSeq" id="WP_235291887.1">
    <property type="nucleotide sequence ID" value="NZ_BSOH01000027.1"/>
</dbReference>
<accession>A0AA37SXA0</accession>
<dbReference type="InterPro" id="IPR036737">
    <property type="entry name" value="OmpA-like_sf"/>
</dbReference>
<evidence type="ECO:0000313" key="8">
    <source>
        <dbReference type="Proteomes" id="UP001156666"/>
    </source>
</evidence>
<evidence type="ECO:0000256" key="2">
    <source>
        <dbReference type="ARBA" id="ARBA00023136"/>
    </source>
</evidence>
<dbReference type="PANTHER" id="PTHR30329:SF21">
    <property type="entry name" value="LIPOPROTEIN YIAD-RELATED"/>
    <property type="match status" value="1"/>
</dbReference>